<keyword evidence="2" id="KW-1185">Reference proteome</keyword>
<proteinExistence type="predicted"/>
<evidence type="ECO:0000313" key="1">
    <source>
        <dbReference type="EMBL" id="CAI9164710.1"/>
    </source>
</evidence>
<name>A0ABN8YT01_RANTA</name>
<gene>
    <name evidence="1" type="ORF">MRATA1EN1_LOCUS13672</name>
</gene>
<sequence>MRGASAPGRRTEVTPPFAEARVVLTLSVGRFSSLWSALPRMPAGRGREPPSSDLPWKRAASSFSLPRGSLRSAALGSSGQTSLERAVLGQPLKERDSPYNFLRNASMIVSVGWTLVWGGWGVSSFGSSSPPKFPPECRTFLLSTPYARVKTVPVN</sequence>
<organism evidence="1 2">
    <name type="scientific">Rangifer tarandus platyrhynchus</name>
    <name type="common">Svalbard reindeer</name>
    <dbReference type="NCBI Taxonomy" id="3082113"/>
    <lineage>
        <taxon>Eukaryota</taxon>
        <taxon>Metazoa</taxon>
        <taxon>Chordata</taxon>
        <taxon>Craniata</taxon>
        <taxon>Vertebrata</taxon>
        <taxon>Euteleostomi</taxon>
        <taxon>Mammalia</taxon>
        <taxon>Eutheria</taxon>
        <taxon>Laurasiatheria</taxon>
        <taxon>Artiodactyla</taxon>
        <taxon>Ruminantia</taxon>
        <taxon>Pecora</taxon>
        <taxon>Cervidae</taxon>
        <taxon>Odocoileinae</taxon>
        <taxon>Rangifer</taxon>
    </lineage>
</organism>
<evidence type="ECO:0000313" key="2">
    <source>
        <dbReference type="Proteomes" id="UP001176941"/>
    </source>
</evidence>
<reference evidence="1" key="1">
    <citation type="submission" date="2023-04" db="EMBL/GenBank/DDBJ databases">
        <authorList>
            <consortium name="ELIXIR-Norway"/>
        </authorList>
    </citation>
    <scope>NUCLEOTIDE SEQUENCE [LARGE SCALE GENOMIC DNA]</scope>
</reference>
<dbReference type="EMBL" id="OX459959">
    <property type="protein sequence ID" value="CAI9164710.1"/>
    <property type="molecule type" value="Genomic_DNA"/>
</dbReference>
<accession>A0ABN8YT01</accession>
<protein>
    <submittedName>
        <fullName evidence="1">Uncharacterized protein</fullName>
    </submittedName>
</protein>
<dbReference type="Proteomes" id="UP001176941">
    <property type="component" value="Chromosome 23"/>
</dbReference>